<dbReference type="GO" id="GO:0009425">
    <property type="term" value="C:bacterial-type flagellum basal body"/>
    <property type="evidence" value="ECO:0007669"/>
    <property type="project" value="UniProtKB-SubCell"/>
</dbReference>
<evidence type="ECO:0000256" key="1">
    <source>
        <dbReference type="ARBA" id="ARBA00004117"/>
    </source>
</evidence>
<dbReference type="EMBL" id="UOEE01000229">
    <property type="protein sequence ID" value="VAV96672.1"/>
    <property type="molecule type" value="Genomic_DNA"/>
</dbReference>
<proteinExistence type="predicted"/>
<dbReference type="AlphaFoldDB" id="A0A3B0RYX4"/>
<evidence type="ECO:0000256" key="8">
    <source>
        <dbReference type="SAM" id="Phobius"/>
    </source>
</evidence>
<dbReference type="GO" id="GO:0044780">
    <property type="term" value="P:bacterial-type flagellum assembly"/>
    <property type="evidence" value="ECO:0007669"/>
    <property type="project" value="InterPro"/>
</dbReference>
<evidence type="ECO:0000256" key="7">
    <source>
        <dbReference type="ARBA" id="ARBA00023143"/>
    </source>
</evidence>
<keyword evidence="7" id="KW-0975">Bacterial flagellum</keyword>
<keyword evidence="4 8" id="KW-0812">Transmembrane</keyword>
<feature type="transmembrane region" description="Helical" evidence="8">
    <location>
        <begin position="122"/>
        <end position="145"/>
    </location>
</feature>
<keyword evidence="9" id="KW-0282">Flagellum</keyword>
<sequence>MELLSISTTAFAAGLVFARLGAMLMLFPGFGETSVPARLRLALALVLALTVGSLIADQMPPMPNKPLALAGLVAGEVLVGLMFGSIARLMMSALATAGQMIAMQSGLGFAQSFDPSQGRQSAIFATFLNLTAVVLIFTTGLHHMFLTGLVGSYDLIPVGSLPSGVDVKTLATDTVAQSFRLGIQISAPLIAFGLIFYLSLGVLSRLMPQVQIFFVAMPLNVLVGI</sequence>
<dbReference type="PANTHER" id="PTHR30065:SF8">
    <property type="entry name" value="FLAGELLAR BIOSYNTHETIC PROTEIN FLIR"/>
    <property type="match status" value="1"/>
</dbReference>
<evidence type="ECO:0000256" key="5">
    <source>
        <dbReference type="ARBA" id="ARBA00022989"/>
    </source>
</evidence>
<evidence type="ECO:0000256" key="6">
    <source>
        <dbReference type="ARBA" id="ARBA00023136"/>
    </source>
</evidence>
<keyword evidence="3" id="KW-1003">Cell membrane</keyword>
<dbReference type="GO" id="GO:0005886">
    <property type="term" value="C:plasma membrane"/>
    <property type="evidence" value="ECO:0007669"/>
    <property type="project" value="UniProtKB-SubCell"/>
</dbReference>
<dbReference type="InterPro" id="IPR002010">
    <property type="entry name" value="T3SS_IM_R"/>
</dbReference>
<feature type="non-terminal residue" evidence="9">
    <location>
        <position position="225"/>
    </location>
</feature>
<gene>
    <name evidence="9" type="ORF">MNBD_ALPHA06-393</name>
</gene>
<organism evidence="9">
    <name type="scientific">hydrothermal vent metagenome</name>
    <dbReference type="NCBI Taxonomy" id="652676"/>
    <lineage>
        <taxon>unclassified sequences</taxon>
        <taxon>metagenomes</taxon>
        <taxon>ecological metagenomes</taxon>
    </lineage>
</organism>
<dbReference type="InterPro" id="IPR006303">
    <property type="entry name" value="FliR"/>
</dbReference>
<dbReference type="Pfam" id="PF01311">
    <property type="entry name" value="Bac_export_1"/>
    <property type="match status" value="1"/>
</dbReference>
<evidence type="ECO:0000256" key="3">
    <source>
        <dbReference type="ARBA" id="ARBA00022475"/>
    </source>
</evidence>
<keyword evidence="5 8" id="KW-1133">Transmembrane helix</keyword>
<name>A0A3B0RYX4_9ZZZZ</name>
<dbReference type="GO" id="GO:0006605">
    <property type="term" value="P:protein targeting"/>
    <property type="evidence" value="ECO:0007669"/>
    <property type="project" value="InterPro"/>
</dbReference>
<evidence type="ECO:0000256" key="4">
    <source>
        <dbReference type="ARBA" id="ARBA00022692"/>
    </source>
</evidence>
<accession>A0A3B0RYX4</accession>
<evidence type="ECO:0000313" key="9">
    <source>
        <dbReference type="EMBL" id="VAV96672.1"/>
    </source>
</evidence>
<feature type="transmembrane region" description="Helical" evidence="8">
    <location>
        <begin position="181"/>
        <end position="203"/>
    </location>
</feature>
<keyword evidence="9" id="KW-0966">Cell projection</keyword>
<reference evidence="9" key="1">
    <citation type="submission" date="2018-06" db="EMBL/GenBank/DDBJ databases">
        <authorList>
            <person name="Zhirakovskaya E."/>
        </authorList>
    </citation>
    <scope>NUCLEOTIDE SEQUENCE</scope>
</reference>
<dbReference type="PRINTS" id="PR00953">
    <property type="entry name" value="TYPE3IMRPROT"/>
</dbReference>
<comment type="subcellular location">
    <subcellularLocation>
        <location evidence="1">Bacterial flagellum basal body</location>
    </subcellularLocation>
    <subcellularLocation>
        <location evidence="2">Cell membrane</location>
        <topology evidence="2">Multi-pass membrane protein</topology>
    </subcellularLocation>
</comment>
<dbReference type="PANTHER" id="PTHR30065">
    <property type="entry name" value="FLAGELLAR BIOSYNTHETIC PROTEIN FLIR"/>
    <property type="match status" value="1"/>
</dbReference>
<keyword evidence="9" id="KW-0969">Cilium</keyword>
<protein>
    <submittedName>
        <fullName evidence="9">Flagellar biosynthesis protein FliR</fullName>
    </submittedName>
</protein>
<feature type="transmembrane region" description="Helical" evidence="8">
    <location>
        <begin position="67"/>
        <end position="87"/>
    </location>
</feature>
<keyword evidence="6 8" id="KW-0472">Membrane</keyword>
<dbReference type="NCBIfam" id="TIGR01400">
    <property type="entry name" value="fliR"/>
    <property type="match status" value="1"/>
</dbReference>
<feature type="transmembrane region" description="Helical" evidence="8">
    <location>
        <begin position="37"/>
        <end position="55"/>
    </location>
</feature>
<evidence type="ECO:0000256" key="2">
    <source>
        <dbReference type="ARBA" id="ARBA00004651"/>
    </source>
</evidence>